<sequence>MTTYVSPNALSLTFLGTSAGSGPYRTRNCSSTALNLPKESWLIDCAEGTQQMMLRIGKPLPENITRVFITRMRVDNVFGLVPLIITRMYVGTRRSAHVQQDEVRLCIYGPAGLREFVRSNLKATNTKLSGKYVVHELLRAGEQQTSCSNEVRHENEAVGLDIFAGNDGTWSGFEAHDGWTITAGPVATRDSGSPSMGYVFQEPSRPLPLSNEYMGLLHSVPLNLLPPGMRTHGDLLRRLRLGTPVSVANGRYILEPLPDTPGRKIVILGPTCDASPCAENARNADILVHEATEAPMRRTYRKGVAFYVTSREANTTKHAIKWGHSTPRMAGTFAKRINARILVMNYFCERLQGLPDDDDPDLVRDRNVTQRRTARMTEVERQAALAMDPDAIAIAAEDGLILDIPFRTTKEIQTVHGTHGIYKDDYVLKQLSANFEGLEVGSDSGDDRF</sequence>
<keyword evidence="8" id="KW-0862">Zinc</keyword>
<reference evidence="9 10" key="1">
    <citation type="journal article" date="2016" name="Mol. Biol. Evol.">
        <title>Comparative Genomics of Early-Diverging Mushroom-Forming Fungi Provides Insights into the Origins of Lignocellulose Decay Capabilities.</title>
        <authorList>
            <person name="Nagy L.G."/>
            <person name="Riley R."/>
            <person name="Tritt A."/>
            <person name="Adam C."/>
            <person name="Daum C."/>
            <person name="Floudas D."/>
            <person name="Sun H."/>
            <person name="Yadav J.S."/>
            <person name="Pangilinan J."/>
            <person name="Larsson K.H."/>
            <person name="Matsuura K."/>
            <person name="Barry K."/>
            <person name="Labutti K."/>
            <person name="Kuo R."/>
            <person name="Ohm R.A."/>
            <person name="Bhattacharya S.S."/>
            <person name="Shirouzu T."/>
            <person name="Yoshinaga Y."/>
            <person name="Martin F.M."/>
            <person name="Grigoriev I.V."/>
            <person name="Hibbett D.S."/>
        </authorList>
    </citation>
    <scope>NUCLEOTIDE SEQUENCE [LARGE SCALE GENOMIC DNA]</scope>
    <source>
        <strain evidence="9 10">HHB12029</strain>
    </source>
</reference>
<dbReference type="PANTHER" id="PTHR46018">
    <property type="entry name" value="ZINC PHOSPHODIESTERASE ELAC PROTEIN 1"/>
    <property type="match status" value="1"/>
</dbReference>
<dbReference type="Gene3D" id="3.60.15.10">
    <property type="entry name" value="Ribonuclease Z/Hydroxyacylglutathione hydrolase-like"/>
    <property type="match status" value="1"/>
</dbReference>
<comment type="subunit">
    <text evidence="2">Homodimer.</text>
</comment>
<keyword evidence="3" id="KW-0819">tRNA processing</keyword>
<dbReference type="InParanoid" id="A0A165MKV8"/>
<evidence type="ECO:0000256" key="7">
    <source>
        <dbReference type="ARBA" id="ARBA00022801"/>
    </source>
</evidence>
<dbReference type="STRING" id="1314781.A0A165MKV8"/>
<keyword evidence="5" id="KW-0479">Metal-binding</keyword>
<dbReference type="EMBL" id="KV425910">
    <property type="protein sequence ID" value="KZV99418.1"/>
    <property type="molecule type" value="Genomic_DNA"/>
</dbReference>
<dbReference type="AlphaFoldDB" id="A0A165MKV8"/>
<organism evidence="9 10">
    <name type="scientific">Exidia glandulosa HHB12029</name>
    <dbReference type="NCBI Taxonomy" id="1314781"/>
    <lineage>
        <taxon>Eukaryota</taxon>
        <taxon>Fungi</taxon>
        <taxon>Dikarya</taxon>
        <taxon>Basidiomycota</taxon>
        <taxon>Agaricomycotina</taxon>
        <taxon>Agaricomycetes</taxon>
        <taxon>Auriculariales</taxon>
        <taxon>Exidiaceae</taxon>
        <taxon>Exidia</taxon>
    </lineage>
</organism>
<keyword evidence="7" id="KW-0378">Hydrolase</keyword>
<evidence type="ECO:0000256" key="8">
    <source>
        <dbReference type="ARBA" id="ARBA00022833"/>
    </source>
</evidence>
<evidence type="ECO:0000313" key="9">
    <source>
        <dbReference type="EMBL" id="KZV99418.1"/>
    </source>
</evidence>
<evidence type="ECO:0000256" key="4">
    <source>
        <dbReference type="ARBA" id="ARBA00022722"/>
    </source>
</evidence>
<gene>
    <name evidence="9" type="ORF">EXIGLDRAFT_725372</name>
</gene>
<dbReference type="InterPro" id="IPR013471">
    <property type="entry name" value="RNase_Z/BN"/>
</dbReference>
<keyword evidence="4" id="KW-0540">Nuclease</keyword>
<dbReference type="Proteomes" id="UP000077266">
    <property type="component" value="Unassembled WGS sequence"/>
</dbReference>
<dbReference type="GO" id="GO:0042781">
    <property type="term" value="F:3'-tRNA processing endoribonuclease activity"/>
    <property type="evidence" value="ECO:0007669"/>
    <property type="project" value="TreeGrafter"/>
</dbReference>
<keyword evidence="6" id="KW-0255">Endonuclease</keyword>
<protein>
    <recommendedName>
        <fullName evidence="11">Metallo-beta-lactamase domain-containing protein</fullName>
    </recommendedName>
</protein>
<keyword evidence="10" id="KW-1185">Reference proteome</keyword>
<dbReference type="SUPFAM" id="SSF56281">
    <property type="entry name" value="Metallo-hydrolase/oxidoreductase"/>
    <property type="match status" value="1"/>
</dbReference>
<evidence type="ECO:0000313" key="10">
    <source>
        <dbReference type="Proteomes" id="UP000077266"/>
    </source>
</evidence>
<proteinExistence type="inferred from homology"/>
<evidence type="ECO:0000256" key="5">
    <source>
        <dbReference type="ARBA" id="ARBA00022723"/>
    </source>
</evidence>
<dbReference type="GO" id="GO:0005634">
    <property type="term" value="C:nucleus"/>
    <property type="evidence" value="ECO:0007669"/>
    <property type="project" value="TreeGrafter"/>
</dbReference>
<dbReference type="OrthoDB" id="527344at2759"/>
<evidence type="ECO:0000256" key="3">
    <source>
        <dbReference type="ARBA" id="ARBA00022694"/>
    </source>
</evidence>
<evidence type="ECO:0000256" key="6">
    <source>
        <dbReference type="ARBA" id="ARBA00022759"/>
    </source>
</evidence>
<evidence type="ECO:0008006" key="11">
    <source>
        <dbReference type="Google" id="ProtNLM"/>
    </source>
</evidence>
<evidence type="ECO:0000256" key="1">
    <source>
        <dbReference type="ARBA" id="ARBA00001947"/>
    </source>
</evidence>
<dbReference type="InterPro" id="IPR036866">
    <property type="entry name" value="RibonucZ/Hydroxyglut_hydro"/>
</dbReference>
<dbReference type="PANTHER" id="PTHR46018:SF2">
    <property type="entry name" value="ZINC PHOSPHODIESTERASE ELAC PROTEIN 1"/>
    <property type="match status" value="1"/>
</dbReference>
<dbReference type="GO" id="GO:0046872">
    <property type="term" value="F:metal ion binding"/>
    <property type="evidence" value="ECO:0007669"/>
    <property type="project" value="UniProtKB-KW"/>
</dbReference>
<accession>A0A165MKV8</accession>
<evidence type="ECO:0000256" key="2">
    <source>
        <dbReference type="ARBA" id="ARBA00011738"/>
    </source>
</evidence>
<name>A0A165MKV8_EXIGL</name>
<dbReference type="HAMAP" id="MF_01818">
    <property type="entry name" value="RNase_Z_BN"/>
    <property type="match status" value="1"/>
</dbReference>
<comment type="cofactor">
    <cofactor evidence="1">
        <name>Zn(2+)</name>
        <dbReference type="ChEBI" id="CHEBI:29105"/>
    </cofactor>
</comment>